<dbReference type="InterPro" id="IPR051165">
    <property type="entry name" value="Multifunctional_ANK_Repeat"/>
</dbReference>
<gene>
    <name evidence="4" type="ORF">TKK_003315</name>
</gene>
<dbReference type="SMART" id="SM00248">
    <property type="entry name" value="ANK"/>
    <property type="match status" value="18"/>
</dbReference>
<dbReference type="PANTHER" id="PTHR24123:SF33">
    <property type="entry name" value="PROTEIN HOS4"/>
    <property type="match status" value="1"/>
</dbReference>
<dbReference type="PRINTS" id="PR01415">
    <property type="entry name" value="ANKYRIN"/>
</dbReference>
<dbReference type="Pfam" id="PF00023">
    <property type="entry name" value="Ank"/>
    <property type="match status" value="2"/>
</dbReference>
<name>A0ABD2XG55_9HYME</name>
<feature type="repeat" description="ANK" evidence="3">
    <location>
        <begin position="534"/>
        <end position="566"/>
    </location>
</feature>
<dbReference type="AlphaFoldDB" id="A0ABD2XG55"/>
<feature type="repeat" description="ANK" evidence="3">
    <location>
        <begin position="711"/>
        <end position="748"/>
    </location>
</feature>
<evidence type="ECO:0000313" key="4">
    <source>
        <dbReference type="EMBL" id="KAL3403909.1"/>
    </source>
</evidence>
<protein>
    <submittedName>
        <fullName evidence="4">Uncharacterized protein</fullName>
    </submittedName>
</protein>
<dbReference type="InterPro" id="IPR036770">
    <property type="entry name" value="Ankyrin_rpt-contain_sf"/>
</dbReference>
<evidence type="ECO:0000256" key="3">
    <source>
        <dbReference type="PROSITE-ProRule" id="PRU00023"/>
    </source>
</evidence>
<organism evidence="4 5">
    <name type="scientific">Trichogramma kaykai</name>
    <dbReference type="NCBI Taxonomy" id="54128"/>
    <lineage>
        <taxon>Eukaryota</taxon>
        <taxon>Metazoa</taxon>
        <taxon>Ecdysozoa</taxon>
        <taxon>Arthropoda</taxon>
        <taxon>Hexapoda</taxon>
        <taxon>Insecta</taxon>
        <taxon>Pterygota</taxon>
        <taxon>Neoptera</taxon>
        <taxon>Endopterygota</taxon>
        <taxon>Hymenoptera</taxon>
        <taxon>Apocrita</taxon>
        <taxon>Proctotrupomorpha</taxon>
        <taxon>Chalcidoidea</taxon>
        <taxon>Trichogrammatidae</taxon>
        <taxon>Trichogramma</taxon>
    </lineage>
</organism>
<dbReference type="Pfam" id="PF13637">
    <property type="entry name" value="Ank_4"/>
    <property type="match status" value="1"/>
</dbReference>
<dbReference type="SUPFAM" id="SSF48403">
    <property type="entry name" value="Ankyrin repeat"/>
    <property type="match status" value="3"/>
</dbReference>
<proteinExistence type="predicted"/>
<feature type="repeat" description="ANK" evidence="3">
    <location>
        <begin position="495"/>
        <end position="527"/>
    </location>
</feature>
<feature type="repeat" description="ANK" evidence="3">
    <location>
        <begin position="419"/>
        <end position="451"/>
    </location>
</feature>
<dbReference type="PANTHER" id="PTHR24123">
    <property type="entry name" value="ANKYRIN REPEAT-CONTAINING"/>
    <property type="match status" value="1"/>
</dbReference>
<feature type="repeat" description="ANK" evidence="3">
    <location>
        <begin position="189"/>
        <end position="221"/>
    </location>
</feature>
<feature type="repeat" description="ANK" evidence="3">
    <location>
        <begin position="81"/>
        <end position="113"/>
    </location>
</feature>
<feature type="repeat" description="ANK" evidence="3">
    <location>
        <begin position="305"/>
        <end position="337"/>
    </location>
</feature>
<accession>A0ABD2XG55</accession>
<sequence length="1054" mass="120706">MTLDKDVFETISCGIRKNSLKLVQRVLRKFGPLSPTKLRNSGAQTTDYLLLVNSIIMGRKKITKELLKYNFSVNGPICDSLVDTPLHYAVRFNDYGLVTDLLEKGARINCKNKYGDSSLVLAMKLKFYPIVKLLLLKYFDQYDMLSFTDSNHLVAYYIACLTNDEVAVGHFEARGIAVKFPKSERNWMQRKLKLHYAVRHSHIALLDLLIRFGYSPNQKNYNGSTALHWCFSNFMENRCQKYTCQQMIDVILMSDSIALQNSTDRKGISHFHIACTRDNPKVVRKFIENGVDINLAIPDWSDILPCYTPLHLAADFHCPEVIEELLKHGADANIRDDEGYTPIHVSFNIYASEDVHHYSSGVMINMMFQNSKQENCETPDQLSHFHIACSINNSETVEKFIELGVDINKPISWTSPLLPGYTPLHCAVEFNSVDVIEILLKHKADINVIDRWNKTPLHLAWVKKEKFWYRDMSDKIIDLLLEAHNDTSVNSTCPDGLSHFHIACTRNNLNVVKSFIKRGVKINQRTSSTSKDLKKCTPLHCAVKYNRLDIVKVLLENGADVDLNGKETGYTPLYAACDISYNKTYEIVVEEINSFESNEEPSWQFPNNVLVGQSKFIDAWSENRKNHIEIVKLLLQYNSNVNVQVSGVPLLLHIFKSNKHEKVSKVIQHYTKQYICNHIIELIDQENIFRRKEIMKIFLEYDVDLKAVNPDGYTILHVLAASFLKSESDYEMVESLLRKGVDVNIKTKSNGFYNGVPRNSCYAKTSALHLAVINGHHHYKMIKLLLKHGANVNSRESFLNFTPLHIACQKYNDDPIEYSKIINILMENDAEIEAGDRFGLTPLFAACQANGKSVMEILKHGACINASGAIYETVLHFLVEVQGSNTATGCEIFSVLQTHIKKLKLAELFVREDLQSYCTQLQDKEFSANNNEKLPMLLNQCKKELKILKNYKLNSYCTLYNFIHMGSNELVNYVKNRNVVRLVRCSRFEIDFPHYGYLIKLQFNRGKKRRALIEPAKVALISLTGKTLPDQCSEYILRFFRNEDLKDLIAVTNS</sequence>
<evidence type="ECO:0000313" key="5">
    <source>
        <dbReference type="Proteomes" id="UP001627154"/>
    </source>
</evidence>
<dbReference type="EMBL" id="JBJJXI010000027">
    <property type="protein sequence ID" value="KAL3403909.1"/>
    <property type="molecule type" value="Genomic_DNA"/>
</dbReference>
<evidence type="ECO:0000256" key="2">
    <source>
        <dbReference type="ARBA" id="ARBA00023043"/>
    </source>
</evidence>
<dbReference type="PROSITE" id="PS50297">
    <property type="entry name" value="ANK_REP_REGION"/>
    <property type="match status" value="7"/>
</dbReference>
<keyword evidence="1" id="KW-0677">Repeat</keyword>
<dbReference type="PROSITE" id="PS50088">
    <property type="entry name" value="ANK_REPEAT"/>
    <property type="match status" value="10"/>
</dbReference>
<keyword evidence="2 3" id="KW-0040">ANK repeat</keyword>
<reference evidence="4 5" key="1">
    <citation type="journal article" date="2024" name="bioRxiv">
        <title>A reference genome for Trichogramma kaykai: A tiny desert-dwelling parasitoid wasp with competing sex-ratio distorters.</title>
        <authorList>
            <person name="Culotta J."/>
            <person name="Lindsey A.R."/>
        </authorList>
    </citation>
    <scope>NUCLEOTIDE SEQUENCE [LARGE SCALE GENOMIC DNA]</scope>
    <source>
        <strain evidence="4 5">KSX58</strain>
    </source>
</reference>
<dbReference type="Pfam" id="PF12796">
    <property type="entry name" value="Ank_2"/>
    <property type="match status" value="5"/>
</dbReference>
<dbReference type="Gene3D" id="1.25.40.20">
    <property type="entry name" value="Ankyrin repeat-containing domain"/>
    <property type="match status" value="5"/>
</dbReference>
<evidence type="ECO:0000256" key="1">
    <source>
        <dbReference type="ARBA" id="ARBA00022737"/>
    </source>
</evidence>
<feature type="repeat" description="ANK" evidence="3">
    <location>
        <begin position="763"/>
        <end position="797"/>
    </location>
</feature>
<dbReference type="InterPro" id="IPR002110">
    <property type="entry name" value="Ankyrin_rpt"/>
</dbReference>
<feature type="repeat" description="ANK" evidence="3">
    <location>
        <begin position="799"/>
        <end position="837"/>
    </location>
</feature>
<feature type="repeat" description="ANK" evidence="3">
    <location>
        <begin position="266"/>
        <end position="298"/>
    </location>
</feature>
<dbReference type="Proteomes" id="UP001627154">
    <property type="component" value="Unassembled WGS sequence"/>
</dbReference>
<keyword evidence="5" id="KW-1185">Reference proteome</keyword>
<comment type="caution">
    <text evidence="4">The sequence shown here is derived from an EMBL/GenBank/DDBJ whole genome shotgun (WGS) entry which is preliminary data.</text>
</comment>